<name>A0A5J4KIG0_9CHLR</name>
<evidence type="ECO:0000313" key="2">
    <source>
        <dbReference type="Proteomes" id="UP000326912"/>
    </source>
</evidence>
<dbReference type="EMBL" id="BKZW01000001">
    <property type="protein sequence ID" value="GER86287.1"/>
    <property type="molecule type" value="Genomic_DNA"/>
</dbReference>
<proteinExistence type="predicted"/>
<sequence length="62" mass="7308">MTIENIVCPHCKGVMELRKQDTSYTSGKTKYYHRQFLVCRTDDIWMRLETPKESSEQKAPAK</sequence>
<gene>
    <name evidence="1" type="ORF">KDW_04490</name>
</gene>
<evidence type="ECO:0000313" key="1">
    <source>
        <dbReference type="EMBL" id="GER86287.1"/>
    </source>
</evidence>
<comment type="caution">
    <text evidence="1">The sequence shown here is derived from an EMBL/GenBank/DDBJ whole genome shotgun (WGS) entry which is preliminary data.</text>
</comment>
<protein>
    <recommendedName>
        <fullName evidence="3">Zinc finger Ogr/Delta-type domain-containing protein</fullName>
    </recommendedName>
</protein>
<dbReference type="Proteomes" id="UP000326912">
    <property type="component" value="Unassembled WGS sequence"/>
</dbReference>
<evidence type="ECO:0008006" key="3">
    <source>
        <dbReference type="Google" id="ProtNLM"/>
    </source>
</evidence>
<dbReference type="AlphaFoldDB" id="A0A5J4KIG0"/>
<accession>A0A5J4KIG0</accession>
<organism evidence="1 2">
    <name type="scientific">Dictyobacter vulcani</name>
    <dbReference type="NCBI Taxonomy" id="2607529"/>
    <lineage>
        <taxon>Bacteria</taxon>
        <taxon>Bacillati</taxon>
        <taxon>Chloroflexota</taxon>
        <taxon>Ktedonobacteria</taxon>
        <taxon>Ktedonobacterales</taxon>
        <taxon>Dictyobacteraceae</taxon>
        <taxon>Dictyobacter</taxon>
    </lineage>
</organism>
<keyword evidence="2" id="KW-1185">Reference proteome</keyword>
<reference evidence="1 2" key="1">
    <citation type="submission" date="2019-10" db="EMBL/GenBank/DDBJ databases">
        <title>Dictyobacter vulcani sp. nov., within the class Ktedonobacteria, isolated from soil of volcanic Mt. Zao.</title>
        <authorList>
            <person name="Zheng Y."/>
            <person name="Wang C.M."/>
            <person name="Sakai Y."/>
            <person name="Abe K."/>
            <person name="Yokota A."/>
            <person name="Yabe S."/>
        </authorList>
    </citation>
    <scope>NUCLEOTIDE SEQUENCE [LARGE SCALE GENOMIC DNA]</scope>
    <source>
        <strain evidence="1 2">W12</strain>
    </source>
</reference>